<organism evidence="1 2">
    <name type="scientific">Thomasclavelia spiroformis</name>
    <dbReference type="NCBI Taxonomy" id="29348"/>
    <lineage>
        <taxon>Bacteria</taxon>
        <taxon>Bacillati</taxon>
        <taxon>Bacillota</taxon>
        <taxon>Erysipelotrichia</taxon>
        <taxon>Erysipelotrichales</taxon>
        <taxon>Coprobacillaceae</taxon>
        <taxon>Thomasclavelia</taxon>
    </lineage>
</organism>
<gene>
    <name evidence="1" type="ORF">KHX14_09920</name>
</gene>
<dbReference type="RefSeq" id="WP_303888115.1">
    <property type="nucleotide sequence ID" value="NZ_JAGZCC010000082.1"/>
</dbReference>
<proteinExistence type="predicted"/>
<evidence type="ECO:0000313" key="2">
    <source>
        <dbReference type="Proteomes" id="UP000751224"/>
    </source>
</evidence>
<reference evidence="1" key="1">
    <citation type="submission" date="2021-02" db="EMBL/GenBank/DDBJ databases">
        <title>Infant gut strain persistence is associated with maternal origin, phylogeny, and functional potential including surface adhesion and iron acquisition.</title>
        <authorList>
            <person name="Lou Y.C."/>
        </authorList>
    </citation>
    <scope>NUCLEOTIDE SEQUENCE</scope>
    <source>
        <strain evidence="1">L3_108_000G1_dasL3_108_000G1_metabat.metabat.11</strain>
    </source>
</reference>
<name>A0A943EJF9_9FIRM</name>
<accession>A0A943EJF9</accession>
<sequence>MLLNKVFSNKYVLKMCKFFNYVNKYGIYNGYKLSFNNFCLDTIYRKNKNKQSFNLVSKRIIDGKIDNEYDFGYCVFGPLIYEFIKWLYNETKEYEQICFLAREGWLLKNAYDIYTNNEKSKYFLASRRAVSVPAIYTEIDIKEILSQYYKGSIKNLLYSRFGVYTTDERYVEMPRDIEKVLSILDNKEILERAKIERENYKKYINKFSDKYAVVDVGYSGTIQYYLSKMLNKKIDGYYICSHFNNKPNKLGCKCESIYGVINLVDERENIVFKNQLYIEAVLKAPYGQLISFNNDGIPLYNDDLTYSETIKDIHNGIYDYIRDMKNINEKNEAFALMMFELGIKYTERRLLNKLVVEDSYCSDGTFVLKNGKWNKE</sequence>
<evidence type="ECO:0000313" key="1">
    <source>
        <dbReference type="EMBL" id="MBS5589101.1"/>
    </source>
</evidence>
<dbReference type="Proteomes" id="UP000751224">
    <property type="component" value="Unassembled WGS sequence"/>
</dbReference>
<comment type="caution">
    <text evidence="1">The sequence shown here is derived from an EMBL/GenBank/DDBJ whole genome shotgun (WGS) entry which is preliminary data.</text>
</comment>
<protein>
    <submittedName>
        <fullName evidence="1">Uncharacterized protein</fullName>
    </submittedName>
</protein>
<dbReference type="EMBL" id="JAGZCC010000082">
    <property type="protein sequence ID" value="MBS5589101.1"/>
    <property type="molecule type" value="Genomic_DNA"/>
</dbReference>
<dbReference type="AlphaFoldDB" id="A0A943EJF9"/>